<protein>
    <submittedName>
        <fullName evidence="2">Uncharacterized protein</fullName>
    </submittedName>
</protein>
<feature type="compositionally biased region" description="Polar residues" evidence="1">
    <location>
        <begin position="172"/>
        <end position="181"/>
    </location>
</feature>
<name>A0A840DKR3_9MICO</name>
<comment type="caution">
    <text evidence="2">The sequence shown here is derived from an EMBL/GenBank/DDBJ whole genome shotgun (WGS) entry which is preliminary data.</text>
</comment>
<proteinExistence type="predicted"/>
<feature type="region of interest" description="Disordered" evidence="1">
    <location>
        <begin position="582"/>
        <end position="601"/>
    </location>
</feature>
<accession>A0A840DKR3</accession>
<feature type="compositionally biased region" description="Low complexity" evidence="1">
    <location>
        <begin position="448"/>
        <end position="482"/>
    </location>
</feature>
<evidence type="ECO:0000313" key="2">
    <source>
        <dbReference type="EMBL" id="MBB4072062.1"/>
    </source>
</evidence>
<sequence>MTADIPLMGWETAHLYKNMNNEPPLLFDYPGLPEWKKGTYAAWEIEICQKELTARWLFARDHGVETKRGVWPRPVPEYARQFYYDLVEMPAWEVCAPILAANKPEPARRRHPILDSPFASDDYKAGLKAQLLAAGEIDDDGYYIEPTETGPVVPAEWAAPPTPAAPSVSPWQPSAQPSEQTLPRPAVDPQQPAAIPPAMAATVPLQTPAPVAPVPKAAREKVNGTMPAVAMTYMVYFEEHGIIKVGRAYKNSRWRSLVARGAELIFLDRDTIAKQEQAALSLLRQVFPPAFNSENDELAQQLLPLGRGFTECFKVASVDEFNLAFNLYLQGVDEHAAEAAEVAAEYRLHRKAARSAAASGEVHGSGNEDACRRRGALQARPAPDTVDDLPPRSAYERGGAAEPPAAADTERLATCLSGAGRGMVSAGGAVASGSACEAVTAGGAAESATAGGASDANNRADNNSGSTEADAATSASHAANLAGSRAGKLTGHRRTGGSKHCTGRSAAAHNRRADTRTSTKTTSRVLPAASKTYTGASFTKSAGAGVAVLCEASALRYRSSMRSVSHSALQLRNAARKSARGAGAVVGAGYESGRDGRGVQRRAGNYYGSGYTGGGVQSPAAVPSRAGNGSSGGVGAVLNNSGAEQGGKPVFKRDFGFHESFMKSSWLWRERVRARAREGGCARESASVSVGPAVRREEFLGV</sequence>
<feature type="compositionally biased region" description="Low complexity" evidence="1">
    <location>
        <begin position="396"/>
        <end position="407"/>
    </location>
</feature>
<feature type="region of interest" description="Disordered" evidence="1">
    <location>
        <begin position="153"/>
        <end position="192"/>
    </location>
</feature>
<dbReference type="EMBL" id="JACIFD010000014">
    <property type="protein sequence ID" value="MBB4072062.1"/>
    <property type="molecule type" value="Genomic_DNA"/>
</dbReference>
<gene>
    <name evidence="2" type="ORF">F5897_001385</name>
</gene>
<feature type="compositionally biased region" description="Low complexity" evidence="1">
    <location>
        <begin position="153"/>
        <end position="171"/>
    </location>
</feature>
<evidence type="ECO:0000256" key="1">
    <source>
        <dbReference type="SAM" id="MobiDB-lite"/>
    </source>
</evidence>
<dbReference type="RefSeq" id="WP_183304982.1">
    <property type="nucleotide sequence ID" value="NZ_JACIFD010000014.1"/>
</dbReference>
<dbReference type="Proteomes" id="UP000571183">
    <property type="component" value="Unassembled WGS sequence"/>
</dbReference>
<feature type="region of interest" description="Disordered" evidence="1">
    <location>
        <begin position="618"/>
        <end position="643"/>
    </location>
</feature>
<keyword evidence="3" id="KW-1185">Reference proteome</keyword>
<dbReference type="AlphaFoldDB" id="A0A840DKR3"/>
<evidence type="ECO:0000313" key="3">
    <source>
        <dbReference type="Proteomes" id="UP000571183"/>
    </source>
</evidence>
<feature type="region of interest" description="Disordered" evidence="1">
    <location>
        <begin position="448"/>
        <end position="523"/>
    </location>
</feature>
<reference evidence="2" key="1">
    <citation type="submission" date="2020-08" db="EMBL/GenBank/DDBJ databases">
        <title>Sequencing the genomes of 1000 actinobacteria strains.</title>
        <authorList>
            <person name="Klenk H.-P."/>
        </authorList>
    </citation>
    <scope>NUCLEOTIDE SEQUENCE [LARGE SCALE GENOMIC DNA]</scope>
    <source>
        <strain evidence="2">DSM 27064</strain>
    </source>
</reference>
<organism evidence="2 3">
    <name type="scientific">Canibacter oris</name>
    <dbReference type="NCBI Taxonomy" id="1365628"/>
    <lineage>
        <taxon>Bacteria</taxon>
        <taxon>Bacillati</taxon>
        <taxon>Actinomycetota</taxon>
        <taxon>Actinomycetes</taxon>
        <taxon>Micrococcales</taxon>
        <taxon>Microbacteriaceae</taxon>
        <taxon>Canibacter</taxon>
    </lineage>
</organism>
<feature type="region of interest" description="Disordered" evidence="1">
    <location>
        <begin position="357"/>
        <end position="407"/>
    </location>
</feature>